<proteinExistence type="inferred from homology"/>
<name>A0A6J4ULG0_9BACT</name>
<dbReference type="AlphaFoldDB" id="A0A6J4ULG0"/>
<dbReference type="PANTHER" id="PTHR43649:SF31">
    <property type="entry name" value="SN-GLYCEROL-3-PHOSPHATE-BINDING PERIPLASMIC PROTEIN UGPB"/>
    <property type="match status" value="1"/>
</dbReference>
<dbReference type="InterPro" id="IPR006059">
    <property type="entry name" value="SBP"/>
</dbReference>
<accession>A0A6J4ULG0</accession>
<evidence type="ECO:0000256" key="1">
    <source>
        <dbReference type="ARBA" id="ARBA00004418"/>
    </source>
</evidence>
<evidence type="ECO:0000256" key="4">
    <source>
        <dbReference type="ARBA" id="ARBA00017470"/>
    </source>
</evidence>
<evidence type="ECO:0000256" key="3">
    <source>
        <dbReference type="ARBA" id="ARBA00011557"/>
    </source>
</evidence>
<evidence type="ECO:0000313" key="8">
    <source>
        <dbReference type="EMBL" id="CAA9553835.1"/>
    </source>
</evidence>
<dbReference type="PROSITE" id="PS51318">
    <property type="entry name" value="TAT"/>
    <property type="match status" value="1"/>
</dbReference>
<dbReference type="NCBIfam" id="TIGR03851">
    <property type="entry name" value="chitin_NgcE"/>
    <property type="match status" value="1"/>
</dbReference>
<keyword evidence="6" id="KW-0732">Signal</keyword>
<sequence length="474" mass="51017">MSDERIERMFREGIARGWSRRQLLQAGVAAGLVLPLSTALARSAAGAPLAQGTENPLGVDPAAPLDVVIFKGGFGDDYAKNVNDNLYKKLYPDAQITYAGIQRLGEQLQPRFVSGNPPDVIDNSGAGNLDNAALAAEGQLADLGDLMAAPSYDTEGKTFGETLAPGSQETGIFDGKQLLLNWALTVTGVWYSQTFMESKGYTYPKTWDEMMGLSKELKGSGVAPWVTTGVHPQYIRGFVFDQMLWKHDPQAIVNIDNLEADAWKAPAVAEVLEALVMLGEQEFFLSGWEGLDHIQSQNEWLQGKGVFLPCGTWLENEMKDSIPADFNMVVAPTPSLPGDKIAFEGIFAGGGEPFIVPSEGKNVAGGKEWLRLLFSKEGGRFFAESTKSLSVVQGSGEGLDLGTAFGSTQAALTAAGTNTFTARYGDWYKDLGDTAKSEIASLLQGQSSIEEFQAAVQEASDATKDDPAITKYQR</sequence>
<comment type="similarity">
    <text evidence="2">Belongs to the bacterial solute-binding protein 1 family.</text>
</comment>
<evidence type="ECO:0000256" key="2">
    <source>
        <dbReference type="ARBA" id="ARBA00008520"/>
    </source>
</evidence>
<feature type="region of interest" description="Disordered" evidence="7">
    <location>
        <begin position="454"/>
        <end position="474"/>
    </location>
</feature>
<dbReference type="InterPro" id="IPR050490">
    <property type="entry name" value="Bact_solute-bd_prot1"/>
</dbReference>
<gene>
    <name evidence="8" type="ORF">AVDCRST_MAG19-1050</name>
</gene>
<evidence type="ECO:0000256" key="6">
    <source>
        <dbReference type="ARBA" id="ARBA00022729"/>
    </source>
</evidence>
<protein>
    <recommendedName>
        <fullName evidence="4">sn-glycerol-3-phosphate-binding periplasmic protein UgpB</fullName>
    </recommendedName>
</protein>
<reference evidence="8" key="1">
    <citation type="submission" date="2020-02" db="EMBL/GenBank/DDBJ databases">
        <authorList>
            <person name="Meier V. D."/>
        </authorList>
    </citation>
    <scope>NUCLEOTIDE SEQUENCE</scope>
    <source>
        <strain evidence="8">AVDCRST_MAG19</strain>
    </source>
</reference>
<evidence type="ECO:0000256" key="7">
    <source>
        <dbReference type="SAM" id="MobiDB-lite"/>
    </source>
</evidence>
<dbReference type="Pfam" id="PF01547">
    <property type="entry name" value="SBP_bac_1"/>
    <property type="match status" value="1"/>
</dbReference>
<comment type="subcellular location">
    <subcellularLocation>
        <location evidence="1">Periplasm</location>
    </subcellularLocation>
</comment>
<dbReference type="SUPFAM" id="SSF53850">
    <property type="entry name" value="Periplasmic binding protein-like II"/>
    <property type="match status" value="1"/>
</dbReference>
<keyword evidence="5" id="KW-0813">Transport</keyword>
<dbReference type="InterPro" id="IPR006311">
    <property type="entry name" value="TAT_signal"/>
</dbReference>
<dbReference type="InterPro" id="IPR022386">
    <property type="entry name" value="Chitin_NgcE"/>
</dbReference>
<dbReference type="EMBL" id="CADCWL010000042">
    <property type="protein sequence ID" value="CAA9553835.1"/>
    <property type="molecule type" value="Genomic_DNA"/>
</dbReference>
<comment type="subunit">
    <text evidence="3">The complex is composed of two ATP-binding proteins (UgpC), two transmembrane proteins (UgpA and UgpE) and a solute-binding protein (UgpB).</text>
</comment>
<dbReference type="Gene3D" id="3.40.190.10">
    <property type="entry name" value="Periplasmic binding protein-like II"/>
    <property type="match status" value="2"/>
</dbReference>
<dbReference type="GO" id="GO:0042597">
    <property type="term" value="C:periplasmic space"/>
    <property type="evidence" value="ECO:0007669"/>
    <property type="project" value="UniProtKB-SubCell"/>
</dbReference>
<dbReference type="PANTHER" id="PTHR43649">
    <property type="entry name" value="ARABINOSE-BINDING PROTEIN-RELATED"/>
    <property type="match status" value="1"/>
</dbReference>
<organism evidence="8">
    <name type="scientific">uncultured Thermomicrobiales bacterium</name>
    <dbReference type="NCBI Taxonomy" id="1645740"/>
    <lineage>
        <taxon>Bacteria</taxon>
        <taxon>Pseudomonadati</taxon>
        <taxon>Thermomicrobiota</taxon>
        <taxon>Thermomicrobia</taxon>
        <taxon>Thermomicrobiales</taxon>
        <taxon>environmental samples</taxon>
    </lineage>
</organism>
<evidence type="ECO:0000256" key="5">
    <source>
        <dbReference type="ARBA" id="ARBA00022448"/>
    </source>
</evidence>